<dbReference type="Gene3D" id="3.30.420.10">
    <property type="entry name" value="Ribonuclease H-like superfamily/Ribonuclease H"/>
    <property type="match status" value="1"/>
</dbReference>
<evidence type="ECO:0000259" key="1">
    <source>
        <dbReference type="PROSITE" id="PS50994"/>
    </source>
</evidence>
<protein>
    <submittedName>
        <fullName evidence="2">Integrase core domain protein</fullName>
    </submittedName>
</protein>
<proteinExistence type="predicted"/>
<dbReference type="EMBL" id="CACRTI010000004">
    <property type="protein sequence ID" value="VYT29513.1"/>
    <property type="molecule type" value="Genomic_DNA"/>
</dbReference>
<gene>
    <name evidence="2" type="ORF">CALFYP1_03723</name>
</gene>
<dbReference type="PANTHER" id="PTHR47515">
    <property type="entry name" value="LOW CALCIUM RESPONSE LOCUS PROTEIN T"/>
    <property type="match status" value="1"/>
</dbReference>
<dbReference type="PROSITE" id="PS50994">
    <property type="entry name" value="INTEGRASE"/>
    <property type="match status" value="1"/>
</dbReference>
<feature type="domain" description="Integrase catalytic" evidence="1">
    <location>
        <begin position="4"/>
        <end position="172"/>
    </location>
</feature>
<dbReference type="GO" id="GO:0003676">
    <property type="term" value="F:nucleic acid binding"/>
    <property type="evidence" value="ECO:0007669"/>
    <property type="project" value="InterPro"/>
</dbReference>
<dbReference type="PANTHER" id="PTHR47515:SF3">
    <property type="entry name" value="INTEGRASE CORE DOMAIN PROTEIN"/>
    <property type="match status" value="1"/>
</dbReference>
<organism evidence="2">
    <name type="scientific">Citrobacter amalonaticus</name>
    <dbReference type="NCBI Taxonomy" id="35703"/>
    <lineage>
        <taxon>Bacteria</taxon>
        <taxon>Pseudomonadati</taxon>
        <taxon>Pseudomonadota</taxon>
        <taxon>Gammaproteobacteria</taxon>
        <taxon>Enterobacterales</taxon>
        <taxon>Enterobacteriaceae</taxon>
        <taxon>Citrobacter</taxon>
    </lineage>
</organism>
<dbReference type="Pfam" id="PF13683">
    <property type="entry name" value="rve_3"/>
    <property type="match status" value="1"/>
</dbReference>
<dbReference type="SUPFAM" id="SSF53098">
    <property type="entry name" value="Ribonuclease H-like"/>
    <property type="match status" value="1"/>
</dbReference>
<sequence>MPVRNPSPLATPEALNQSWSVDFMHDALVCGRRFRTFNVVDDFNREALSIEIDLNLPALRVVRVLDRIAANRGYPVMLRMDNGPEFISLVLAEWAEQHAVKLEFIQPGKPTQNAFIERFNRTYRTEILDFYLFRTLNEVREITERWVSEYNCERPHESLNNMTPEEYRQNHYLAGISKNAWN</sequence>
<evidence type="ECO:0000313" key="2">
    <source>
        <dbReference type="EMBL" id="VYT29513.1"/>
    </source>
</evidence>
<dbReference type="InterPro" id="IPR012337">
    <property type="entry name" value="RNaseH-like_sf"/>
</dbReference>
<dbReference type="InterPro" id="IPR001584">
    <property type="entry name" value="Integrase_cat-core"/>
</dbReference>
<name>A0A6N2VIZ9_CITAM</name>
<dbReference type="GO" id="GO:0015074">
    <property type="term" value="P:DNA integration"/>
    <property type="evidence" value="ECO:0007669"/>
    <property type="project" value="InterPro"/>
</dbReference>
<reference evidence="2" key="1">
    <citation type="submission" date="2019-11" db="EMBL/GenBank/DDBJ databases">
        <authorList>
            <person name="Feng L."/>
        </authorList>
    </citation>
    <scope>NUCLEOTIDE SEQUENCE</scope>
    <source>
        <strain evidence="2">CAmalonaticusLFYP1</strain>
    </source>
</reference>
<accession>A0A6N2VIZ9</accession>
<dbReference type="AlphaFoldDB" id="A0A6N2VIZ9"/>
<dbReference type="InterPro" id="IPR036397">
    <property type="entry name" value="RNaseH_sf"/>
</dbReference>